<reference evidence="2" key="1">
    <citation type="submission" date="2016-10" db="EMBL/GenBank/DDBJ databases">
        <authorList>
            <person name="Varghese N."/>
            <person name="Submissions S."/>
        </authorList>
    </citation>
    <scope>NUCLEOTIDE SEQUENCE [LARGE SCALE GENOMIC DNA]</scope>
    <source>
        <strain evidence="2">DSM 24740</strain>
    </source>
</reference>
<dbReference type="AlphaFoldDB" id="A0A1H9H6U4"/>
<evidence type="ECO:0000313" key="2">
    <source>
        <dbReference type="Proteomes" id="UP000199021"/>
    </source>
</evidence>
<proteinExistence type="predicted"/>
<gene>
    <name evidence="1" type="ORF">SAMN05444359_11238</name>
</gene>
<name>A0A1H9H6U4_9BACT</name>
<dbReference type="RefSeq" id="WP_139211859.1">
    <property type="nucleotide sequence ID" value="NZ_FOFB01000012.1"/>
</dbReference>
<keyword evidence="2" id="KW-1185">Reference proteome</keyword>
<accession>A0A1H9H6U4</accession>
<dbReference type="EMBL" id="FOFB01000012">
    <property type="protein sequence ID" value="SEQ58003.1"/>
    <property type="molecule type" value="Genomic_DNA"/>
</dbReference>
<dbReference type="InParanoid" id="A0A1H9H6U4"/>
<dbReference type="Proteomes" id="UP000199021">
    <property type="component" value="Unassembled WGS sequence"/>
</dbReference>
<protein>
    <submittedName>
        <fullName evidence="1">Uncharacterized protein</fullName>
    </submittedName>
</protein>
<organism evidence="1 2">
    <name type="scientific">Neolewinella agarilytica</name>
    <dbReference type="NCBI Taxonomy" id="478744"/>
    <lineage>
        <taxon>Bacteria</taxon>
        <taxon>Pseudomonadati</taxon>
        <taxon>Bacteroidota</taxon>
        <taxon>Saprospiria</taxon>
        <taxon>Saprospirales</taxon>
        <taxon>Lewinellaceae</taxon>
        <taxon>Neolewinella</taxon>
    </lineage>
</organism>
<sequence length="361" mass="41348">MSIVNTLAGQQSAAFRMAESIGRFNQISKIGETPGIVITGVTSQAISSHFCAAARLQDKVHSALEPGIAVAAQLQLHQSKLAAALAPVAGAAERLRELSEAIKINTSFRRLGEASAFTQIRYFEEFTGDRLLKFDEDHFIHKIALSNSFEPIGAGLKIEADFLPFQPLPDDGYVRYFEEPNNAYRAFEDQPSFPNYTTTCPTKHFIEPNFRPRHDYLAIITDRNLSIEERGRAFALSGLPFHYWSNYFCDEEFDTWVEDEVETAKRHRERILCFVNKINQIYRRASRIVLQAYRRLTKTWKNASVFSWRYAHLNRIHTLKDAEIKLSDFFISTTQRHSRGSSFFSYEFCRTHDFPPPGNSL</sequence>
<dbReference type="STRING" id="478744.SAMN05444359_11238"/>
<evidence type="ECO:0000313" key="1">
    <source>
        <dbReference type="EMBL" id="SEQ58003.1"/>
    </source>
</evidence>